<organism evidence="5 6">
    <name type="scientific">Cryobacterium arcticum</name>
    <dbReference type="NCBI Taxonomy" id="670052"/>
    <lineage>
        <taxon>Bacteria</taxon>
        <taxon>Bacillati</taxon>
        <taxon>Actinomycetota</taxon>
        <taxon>Actinomycetes</taxon>
        <taxon>Micrococcales</taxon>
        <taxon>Microbacteriaceae</taxon>
        <taxon>Cryobacterium</taxon>
    </lineage>
</organism>
<dbReference type="AlphaFoldDB" id="A0A1B1BHS9"/>
<dbReference type="GO" id="GO:0004553">
    <property type="term" value="F:hydrolase activity, hydrolyzing O-glycosyl compounds"/>
    <property type="evidence" value="ECO:0007669"/>
    <property type="project" value="InterPro"/>
</dbReference>
<dbReference type="InterPro" id="IPR052750">
    <property type="entry name" value="GH18_Chitinase"/>
</dbReference>
<dbReference type="GO" id="GO:0030246">
    <property type="term" value="F:carbohydrate binding"/>
    <property type="evidence" value="ECO:0007669"/>
    <property type="project" value="InterPro"/>
</dbReference>
<dbReference type="KEGG" id="cart:PA27867_1209"/>
<dbReference type="GO" id="GO:0005975">
    <property type="term" value="P:carbohydrate metabolic process"/>
    <property type="evidence" value="ECO:0007669"/>
    <property type="project" value="InterPro"/>
</dbReference>
<dbReference type="STRING" id="670052.PA27867_1209"/>
<dbReference type="PATRIC" id="fig|670052.7.peg.1253"/>
<feature type="domain" description="Chitin-binding type-3" evidence="4">
    <location>
        <begin position="408"/>
        <end position="452"/>
    </location>
</feature>
<dbReference type="CDD" id="cd06543">
    <property type="entry name" value="GH18_PF-ChiA-like"/>
    <property type="match status" value="1"/>
</dbReference>
<keyword evidence="6" id="KW-1185">Reference proteome</keyword>
<feature type="domain" description="Chitin-binding type-3" evidence="4">
    <location>
        <begin position="476"/>
        <end position="524"/>
    </location>
</feature>
<dbReference type="PANTHER" id="PTHR42976">
    <property type="entry name" value="BIFUNCTIONAL CHITINASE/LYSOZYME-RELATED"/>
    <property type="match status" value="1"/>
</dbReference>
<dbReference type="InterPro" id="IPR036573">
    <property type="entry name" value="CBM_sf_5/12"/>
</dbReference>
<evidence type="ECO:0000256" key="3">
    <source>
        <dbReference type="SAM" id="Phobius"/>
    </source>
</evidence>
<dbReference type="SMART" id="SM00495">
    <property type="entry name" value="ChtBD3"/>
    <property type="match status" value="2"/>
</dbReference>
<dbReference type="SUPFAM" id="SSF51055">
    <property type="entry name" value="Carbohydrate binding domain"/>
    <property type="match status" value="2"/>
</dbReference>
<evidence type="ECO:0000256" key="2">
    <source>
        <dbReference type="SAM" id="MobiDB-lite"/>
    </source>
</evidence>
<proteinExistence type="predicted"/>
<dbReference type="EMBL" id="CP016282">
    <property type="protein sequence ID" value="ANP72175.1"/>
    <property type="molecule type" value="Genomic_DNA"/>
</dbReference>
<feature type="region of interest" description="Disordered" evidence="2">
    <location>
        <begin position="504"/>
        <end position="525"/>
    </location>
</feature>
<evidence type="ECO:0000313" key="5">
    <source>
        <dbReference type="EMBL" id="ANP72175.1"/>
    </source>
</evidence>
<dbReference type="PANTHER" id="PTHR42976:SF1">
    <property type="entry name" value="GH18 DOMAIN-CONTAINING PROTEIN-RELATED"/>
    <property type="match status" value="1"/>
</dbReference>
<sequence length="538" mass="57387">MSAADPGAAAPVTLTAPAVKADRPRRRLSVVRVFLGIVLVVALSAGGYLGWQWWGSAQAAEAYDPWFAGYVDVTATPTYDFEATADLAGNDVVLSFIVAATDDACAPSWGTHFSLDEASDELDLDRRLARVKQLGGQIVVSFGGLLNTELGTGCTDKDALIAAYAAVLDRYDVTTIDLDLEGANLTDSAAATRRATAIAELQADRRAAGEDLAVWLTLPVATGGLTEDGTNAVSAMLDAQVDLAGVNLMTMDFGSSKDADETMAEASIRGVTAAHRQIGTLYSRAGTELTDATVWQKIGITPMVGQNDVAGEIFDLDDAKALNTFAQEQKVGRMSLWSLNRDTTCGSNYADVKRVSDSCSGIDQGDEKFVALLGDGFTGRPVAAAAAVTTDEAEEIGSIVDDPATSPYAIWAAESSYLEGTKVVWHKNVYQTKWWTRGDLPDNPVLNEWETPWVLIGPVLPGETPIPKPTLPAGTYPEWQGTVVYEKNDMILFDGVPYESKWWNQGESPDAAAANPDGSPWSPLPEAEVKKLLDALPK</sequence>
<feature type="transmembrane region" description="Helical" evidence="3">
    <location>
        <begin position="33"/>
        <end position="54"/>
    </location>
</feature>
<reference evidence="5 6" key="1">
    <citation type="submission" date="2016-06" db="EMBL/GenBank/DDBJ databases">
        <title>Genome sequencing of Cryobacterium arcticum PAMC 27867.</title>
        <authorList>
            <person name="Lee J."/>
            <person name="Kim O.-S."/>
        </authorList>
    </citation>
    <scope>NUCLEOTIDE SEQUENCE [LARGE SCALE GENOMIC DNA]</scope>
    <source>
        <strain evidence="5 6">PAMC 27867</strain>
    </source>
</reference>
<keyword evidence="1 5" id="KW-0378">Hydrolase</keyword>
<dbReference type="CDD" id="cd12215">
    <property type="entry name" value="ChiC_BD"/>
    <property type="match status" value="2"/>
</dbReference>
<dbReference type="Gene3D" id="2.10.10.20">
    <property type="entry name" value="Carbohydrate-binding module superfamily 5/12"/>
    <property type="match status" value="2"/>
</dbReference>
<keyword evidence="3" id="KW-0812">Transmembrane</keyword>
<dbReference type="GO" id="GO:0005576">
    <property type="term" value="C:extracellular region"/>
    <property type="evidence" value="ECO:0007669"/>
    <property type="project" value="InterPro"/>
</dbReference>
<dbReference type="RefSeq" id="WP_066594456.1">
    <property type="nucleotide sequence ID" value="NZ_CP016282.1"/>
</dbReference>
<evidence type="ECO:0000259" key="4">
    <source>
        <dbReference type="SMART" id="SM00495"/>
    </source>
</evidence>
<dbReference type="InterPro" id="IPR017853">
    <property type="entry name" value="GH"/>
</dbReference>
<name>A0A1B1BHS9_9MICO</name>
<evidence type="ECO:0000256" key="1">
    <source>
        <dbReference type="ARBA" id="ARBA00022801"/>
    </source>
</evidence>
<dbReference type="SUPFAM" id="SSF51445">
    <property type="entry name" value="(Trans)glycosidases"/>
    <property type="match status" value="1"/>
</dbReference>
<gene>
    <name evidence="5" type="ORF">PA27867_1209</name>
</gene>
<dbReference type="Proteomes" id="UP000092582">
    <property type="component" value="Chromosome 1"/>
</dbReference>
<protein>
    <submittedName>
        <fullName evidence="5">Glycosyl hydrolase family 18</fullName>
    </submittedName>
</protein>
<accession>A0A1B1BHS9</accession>
<dbReference type="InterPro" id="IPR003610">
    <property type="entry name" value="CBM5/12"/>
</dbReference>
<keyword evidence="3" id="KW-0472">Membrane</keyword>
<dbReference type="Gene3D" id="3.20.20.80">
    <property type="entry name" value="Glycosidases"/>
    <property type="match status" value="1"/>
</dbReference>
<evidence type="ECO:0000313" key="6">
    <source>
        <dbReference type="Proteomes" id="UP000092582"/>
    </source>
</evidence>
<keyword evidence="3" id="KW-1133">Transmembrane helix</keyword>